<evidence type="ECO:0000259" key="5">
    <source>
        <dbReference type="PROSITE" id="PS50109"/>
    </source>
</evidence>
<dbReference type="EC" id="2.7.13.3" evidence="2"/>
<dbReference type="RefSeq" id="WP_128094939.1">
    <property type="nucleotide sequence ID" value="NZ_JBHEEN010000016.1"/>
</dbReference>
<dbReference type="InterPro" id="IPR011623">
    <property type="entry name" value="7TMR_DISM_rcpt_extracell_dom1"/>
</dbReference>
<dbReference type="AlphaFoldDB" id="A0A643EVF2"/>
<dbReference type="SUPFAM" id="SSF55874">
    <property type="entry name" value="ATPase domain of HSP90 chaperone/DNA topoisomerase II/histidine kinase"/>
    <property type="match status" value="1"/>
</dbReference>
<dbReference type="GO" id="GO:0000155">
    <property type="term" value="F:phosphorelay sensor kinase activity"/>
    <property type="evidence" value="ECO:0007669"/>
    <property type="project" value="InterPro"/>
</dbReference>
<sequence length="712" mass="78828">MDNLLIRRGVGAVVGLRIAHQKPQTCKMQIYKILFIIIALLSGVEVSCADDDISKMRVLEIPLLSSDTIDLSGFVDVALFDNEALSLNDILDEQALFEPLEGHDINLGFVRTSAWMRFAVTLPPEAEQSQNLILSIMPNFTDELDVFVTAQKSGLSVADFMRYQMGDHLPRSLANLNTSANIVPIMLHPGQTTIVYIHARNQDASLNVSVKLLSPPYYQYRSIIQNIGRGMWFGGMGILLIIQLFFFYFDRKKFYIFLALYILSVACIYFGSLGLARLLLFNDGGLGNDYFSSMSSWFGLTAGALCISAILDLHSRHPRINLYFYFATVVGIAGVICVFFGVNRYFVLVAGPVILVLTTLSMLVSLIDLKRAPDAQTGLNFAAFGLLWAGLMATNGQRYGVFPLPTWVAESYAATSIVHFTLLTGSLAVRLRNAENLARSADRRALETANAAEQHANDLVLVRTRELEEAKRVAENALRAELLAQEEQVRFMEVISHQYRTPLGVIRTNLHSIRLTLPKDDEPNRRRLDQAHVGITRLVEVIEVNLTRSKVQGLAYKPSFLDISLGEVVANSVTSARDLLHGVTLNVSMTTDAKHAIIRADSEMLHLAIINLLDNAFKFSVPLKSSLVWLNVYCERDEVFLCVKDKGVGIGSDTVEYLLRKNTRGCNSKHIEGTGVGLSIVKRTTDAHGGRFSLLGCHDGGTEATIVLPILN</sequence>
<dbReference type="EMBL" id="VZPE01000014">
    <property type="protein sequence ID" value="KAB0566163.1"/>
    <property type="molecule type" value="Genomic_DNA"/>
</dbReference>
<feature type="transmembrane region" description="Helical" evidence="4">
    <location>
        <begin position="230"/>
        <end position="249"/>
    </location>
</feature>
<dbReference type="Pfam" id="PF00512">
    <property type="entry name" value="HisKA"/>
    <property type="match status" value="1"/>
</dbReference>
<dbReference type="InterPro" id="IPR003661">
    <property type="entry name" value="HisK_dim/P_dom"/>
</dbReference>
<dbReference type="Gene3D" id="3.30.565.10">
    <property type="entry name" value="Histidine kinase-like ATPase, C-terminal domain"/>
    <property type="match status" value="1"/>
</dbReference>
<dbReference type="PRINTS" id="PR00344">
    <property type="entry name" value="BCTRLSENSOR"/>
</dbReference>
<protein>
    <recommendedName>
        <fullName evidence="2">histidine kinase</fullName>
        <ecNumber evidence="2">2.7.13.3</ecNumber>
    </recommendedName>
</protein>
<evidence type="ECO:0000256" key="2">
    <source>
        <dbReference type="ARBA" id="ARBA00012438"/>
    </source>
</evidence>
<dbReference type="InterPro" id="IPR011622">
    <property type="entry name" value="7TMR_DISM_rcpt_extracell_dom2"/>
</dbReference>
<accession>A0A643EVF2</accession>
<evidence type="ECO:0000256" key="4">
    <source>
        <dbReference type="SAM" id="Phobius"/>
    </source>
</evidence>
<feature type="transmembrane region" description="Helical" evidence="4">
    <location>
        <begin position="348"/>
        <end position="367"/>
    </location>
</feature>
<gene>
    <name evidence="6" type="ORF">F7Q93_22255</name>
</gene>
<dbReference type="Pfam" id="PF07695">
    <property type="entry name" value="7TMR-DISM_7TM"/>
    <property type="match status" value="1"/>
</dbReference>
<proteinExistence type="predicted"/>
<feature type="transmembrane region" description="Helical" evidence="4">
    <location>
        <begin position="379"/>
        <end position="399"/>
    </location>
</feature>
<dbReference type="InterPro" id="IPR004358">
    <property type="entry name" value="Sig_transdc_His_kin-like_C"/>
</dbReference>
<dbReference type="SMART" id="SM00387">
    <property type="entry name" value="HATPase_c"/>
    <property type="match status" value="1"/>
</dbReference>
<comment type="catalytic activity">
    <reaction evidence="1">
        <text>ATP + protein L-histidine = ADP + protein N-phospho-L-histidine.</text>
        <dbReference type="EC" id="2.7.13.3"/>
    </reaction>
</comment>
<name>A0A643EVF2_9HYPH</name>
<organism evidence="6">
    <name type="scientific">Brucella pituitosa</name>
    <dbReference type="NCBI Taxonomy" id="571256"/>
    <lineage>
        <taxon>Bacteria</taxon>
        <taxon>Pseudomonadati</taxon>
        <taxon>Pseudomonadota</taxon>
        <taxon>Alphaproteobacteria</taxon>
        <taxon>Hyphomicrobiales</taxon>
        <taxon>Brucellaceae</taxon>
        <taxon>Brucella/Ochrobactrum group</taxon>
        <taxon>Brucella</taxon>
    </lineage>
</organism>
<evidence type="ECO:0000256" key="1">
    <source>
        <dbReference type="ARBA" id="ARBA00000085"/>
    </source>
</evidence>
<dbReference type="InterPro" id="IPR036097">
    <property type="entry name" value="HisK_dim/P_sf"/>
</dbReference>
<dbReference type="CDD" id="cd00082">
    <property type="entry name" value="HisKA"/>
    <property type="match status" value="1"/>
</dbReference>
<dbReference type="PANTHER" id="PTHR43547">
    <property type="entry name" value="TWO-COMPONENT HISTIDINE KINASE"/>
    <property type="match status" value="1"/>
</dbReference>
<keyword evidence="3" id="KW-0597">Phosphoprotein</keyword>
<reference evidence="6" key="1">
    <citation type="submission" date="2019-09" db="EMBL/GenBank/DDBJ databases">
        <title>Draft genome sequences of 48 bacterial type strains from the CCUG.</title>
        <authorList>
            <person name="Tunovic T."/>
            <person name="Pineiro-Iglesias B."/>
            <person name="Unosson C."/>
            <person name="Inganas E."/>
            <person name="Ohlen M."/>
            <person name="Cardew S."/>
            <person name="Jensie-Markopoulos S."/>
            <person name="Salva-Serra F."/>
            <person name="Jaen-Luchoro D."/>
            <person name="Karlsson R."/>
            <person name="Svensson-Stadler L."/>
            <person name="Chun J."/>
            <person name="Moore E."/>
        </authorList>
    </citation>
    <scope>NUCLEOTIDE SEQUENCE</scope>
    <source>
        <strain evidence="6">CCUG 50899</strain>
    </source>
</reference>
<dbReference type="SUPFAM" id="SSF47384">
    <property type="entry name" value="Homodimeric domain of signal transducing histidine kinase"/>
    <property type="match status" value="1"/>
</dbReference>
<dbReference type="PROSITE" id="PS50109">
    <property type="entry name" value="HIS_KIN"/>
    <property type="match status" value="1"/>
</dbReference>
<evidence type="ECO:0000313" key="6">
    <source>
        <dbReference type="EMBL" id="KAB0566163.1"/>
    </source>
</evidence>
<dbReference type="Gene3D" id="2.60.40.2380">
    <property type="match status" value="1"/>
</dbReference>
<dbReference type="Pfam" id="PF07696">
    <property type="entry name" value="7TMR-DISMED2"/>
    <property type="match status" value="1"/>
</dbReference>
<keyword evidence="4" id="KW-0472">Membrane</keyword>
<dbReference type="Gene3D" id="1.10.287.130">
    <property type="match status" value="1"/>
</dbReference>
<dbReference type="SMART" id="SM00388">
    <property type="entry name" value="HisKA"/>
    <property type="match status" value="1"/>
</dbReference>
<comment type="caution">
    <text evidence="6">The sequence shown here is derived from an EMBL/GenBank/DDBJ whole genome shotgun (WGS) entry which is preliminary data.</text>
</comment>
<feature type="transmembrane region" description="Helical" evidence="4">
    <location>
        <begin position="323"/>
        <end position="342"/>
    </location>
</feature>
<dbReference type="InterPro" id="IPR036890">
    <property type="entry name" value="HATPase_C_sf"/>
</dbReference>
<keyword evidence="4" id="KW-0812">Transmembrane</keyword>
<feature type="transmembrane region" description="Helical" evidence="4">
    <location>
        <begin position="256"/>
        <end position="278"/>
    </location>
</feature>
<evidence type="ECO:0000256" key="3">
    <source>
        <dbReference type="ARBA" id="ARBA00022553"/>
    </source>
</evidence>
<dbReference type="Pfam" id="PF02518">
    <property type="entry name" value="HATPase_c"/>
    <property type="match status" value="1"/>
</dbReference>
<dbReference type="InterPro" id="IPR005467">
    <property type="entry name" value="His_kinase_dom"/>
</dbReference>
<keyword evidence="4" id="KW-1133">Transmembrane helix</keyword>
<feature type="domain" description="Histidine kinase" evidence="5">
    <location>
        <begin position="494"/>
        <end position="712"/>
    </location>
</feature>
<dbReference type="InterPro" id="IPR003594">
    <property type="entry name" value="HATPase_dom"/>
</dbReference>
<feature type="transmembrane region" description="Helical" evidence="4">
    <location>
        <begin position="290"/>
        <end position="311"/>
    </location>
</feature>
<dbReference type="PANTHER" id="PTHR43547:SF2">
    <property type="entry name" value="HYBRID SIGNAL TRANSDUCTION HISTIDINE KINASE C"/>
    <property type="match status" value="1"/>
</dbReference>